<keyword evidence="4" id="KW-0175">Coiled coil</keyword>
<dbReference type="Pfam" id="PF07798">
    <property type="entry name" value="CCDC90-like"/>
    <property type="match status" value="1"/>
</dbReference>
<dbReference type="KEGG" id="dao:Desac_1299"/>
<dbReference type="OrthoDB" id="5569857at2"/>
<protein>
    <recommendedName>
        <fullName evidence="9">DUF1640 domain-containing protein</fullName>
    </recommendedName>
</protein>
<reference evidence="8" key="2">
    <citation type="submission" date="2011-03" db="EMBL/GenBank/DDBJ databases">
        <title>The complete genome of Desulfobacca acetoxidans DSM 11109.</title>
        <authorList>
            <consortium name="US DOE Joint Genome Institute (JGI-PGF)"/>
            <person name="Lucas S."/>
            <person name="Copeland A."/>
            <person name="Lapidus A."/>
            <person name="Bruce D."/>
            <person name="Goodwin L."/>
            <person name="Pitluck S."/>
            <person name="Peters L."/>
            <person name="Kyrpides N."/>
            <person name="Mavromatis K."/>
            <person name="Ivanova N."/>
            <person name="Ovchinnikova G."/>
            <person name="Teshima H."/>
            <person name="Detter J.C."/>
            <person name="Han C."/>
            <person name="Land M."/>
            <person name="Hauser L."/>
            <person name="Markowitz V."/>
            <person name="Cheng J.-F."/>
            <person name="Hugenholtz P."/>
            <person name="Woyke T."/>
            <person name="Wu D."/>
            <person name="Spring S."/>
            <person name="Schueler E."/>
            <person name="Brambilla E."/>
            <person name="Klenk H.-P."/>
            <person name="Eisen J.A."/>
        </authorList>
    </citation>
    <scope>NUCLEOTIDE SEQUENCE [LARGE SCALE GENOMIC DNA]</scope>
    <source>
        <strain evidence="8">ATCC 700848 / DSM 11109 / ASRB2</strain>
    </source>
</reference>
<evidence type="ECO:0000313" key="7">
    <source>
        <dbReference type="EMBL" id="AEB09156.1"/>
    </source>
</evidence>
<dbReference type="Gene3D" id="1.20.5.340">
    <property type="match status" value="1"/>
</dbReference>
<evidence type="ECO:0008006" key="9">
    <source>
        <dbReference type="Google" id="ProtNLM"/>
    </source>
</evidence>
<name>F2NCM2_DESAR</name>
<evidence type="ECO:0000313" key="8">
    <source>
        <dbReference type="Proteomes" id="UP000000483"/>
    </source>
</evidence>
<dbReference type="Proteomes" id="UP000000483">
    <property type="component" value="Chromosome"/>
</dbReference>
<keyword evidence="5 6" id="KW-0472">Membrane</keyword>
<comment type="subcellular location">
    <subcellularLocation>
        <location evidence="1">Membrane</location>
    </subcellularLocation>
</comment>
<dbReference type="AlphaFoldDB" id="F2NCM2"/>
<evidence type="ECO:0000256" key="3">
    <source>
        <dbReference type="ARBA" id="ARBA00022989"/>
    </source>
</evidence>
<keyword evidence="8" id="KW-1185">Reference proteome</keyword>
<organism evidence="7 8">
    <name type="scientific">Desulfobacca acetoxidans (strain ATCC 700848 / DSM 11109 / ASRB2)</name>
    <dbReference type="NCBI Taxonomy" id="880072"/>
    <lineage>
        <taxon>Bacteria</taxon>
        <taxon>Pseudomonadati</taxon>
        <taxon>Thermodesulfobacteriota</taxon>
        <taxon>Desulfobaccia</taxon>
        <taxon>Desulfobaccales</taxon>
        <taxon>Desulfobaccaceae</taxon>
        <taxon>Desulfobacca</taxon>
    </lineage>
</organism>
<proteinExistence type="predicted"/>
<dbReference type="GO" id="GO:0016020">
    <property type="term" value="C:membrane"/>
    <property type="evidence" value="ECO:0007669"/>
    <property type="project" value="UniProtKB-SubCell"/>
</dbReference>
<accession>F2NCM2</accession>
<evidence type="ECO:0000256" key="2">
    <source>
        <dbReference type="ARBA" id="ARBA00022692"/>
    </source>
</evidence>
<dbReference type="InterPro" id="IPR024461">
    <property type="entry name" value="CCDC90-like"/>
</dbReference>
<feature type="transmembrane region" description="Helical" evidence="6">
    <location>
        <begin position="64"/>
        <end position="86"/>
    </location>
</feature>
<evidence type="ECO:0000256" key="4">
    <source>
        <dbReference type="ARBA" id="ARBA00023054"/>
    </source>
</evidence>
<evidence type="ECO:0000256" key="5">
    <source>
        <dbReference type="ARBA" id="ARBA00023136"/>
    </source>
</evidence>
<dbReference type="RefSeq" id="WP_013706268.1">
    <property type="nucleotide sequence ID" value="NC_015388.1"/>
</dbReference>
<sequence length="87" mass="9827">MRAIAFDTLNFAKKLKSANFSQEQAEAMAEAMAGVVEEQLATKQDLREMEMRLEVKLSELKSDLIKWIFGLVIGQGAFIAFIVKFLK</sequence>
<dbReference type="eggNOG" id="ENOG5032QCR">
    <property type="taxonomic scope" value="Bacteria"/>
</dbReference>
<keyword evidence="2 6" id="KW-0812">Transmembrane</keyword>
<dbReference type="STRING" id="880072.Desac_1299"/>
<evidence type="ECO:0000256" key="6">
    <source>
        <dbReference type="SAM" id="Phobius"/>
    </source>
</evidence>
<keyword evidence="3 6" id="KW-1133">Transmembrane helix</keyword>
<gene>
    <name evidence="7" type="ordered locus">Desac_1299</name>
</gene>
<dbReference type="HOGENOM" id="CLU_127685_1_1_7"/>
<dbReference type="EMBL" id="CP002629">
    <property type="protein sequence ID" value="AEB09156.1"/>
    <property type="molecule type" value="Genomic_DNA"/>
</dbReference>
<evidence type="ECO:0000256" key="1">
    <source>
        <dbReference type="ARBA" id="ARBA00004370"/>
    </source>
</evidence>
<reference evidence="7 8" key="1">
    <citation type="journal article" date="2011" name="Stand. Genomic Sci.">
        <title>Complete genome sequence of the acetate-degrading sulfate reducer Desulfobacca acetoxidans type strain (ASRB2).</title>
        <authorList>
            <person name="Goker M."/>
            <person name="Teshima H."/>
            <person name="Lapidus A."/>
            <person name="Nolan M."/>
            <person name="Lucas S."/>
            <person name="Hammon N."/>
            <person name="Deshpande S."/>
            <person name="Cheng J.F."/>
            <person name="Tapia R."/>
            <person name="Han C."/>
            <person name="Goodwin L."/>
            <person name="Pitluck S."/>
            <person name="Huntemann M."/>
            <person name="Liolios K."/>
            <person name="Ivanova N."/>
            <person name="Pagani I."/>
            <person name="Mavromatis K."/>
            <person name="Ovchinikova G."/>
            <person name="Pati A."/>
            <person name="Chen A."/>
            <person name="Palaniappan K."/>
            <person name="Land M."/>
            <person name="Hauser L."/>
            <person name="Brambilla E.M."/>
            <person name="Rohde M."/>
            <person name="Spring S."/>
            <person name="Detter J.C."/>
            <person name="Woyke T."/>
            <person name="Bristow J."/>
            <person name="Eisen J.A."/>
            <person name="Markowitz V."/>
            <person name="Hugenholtz P."/>
            <person name="Kyrpides N.C."/>
            <person name="Klenk H.P."/>
        </authorList>
    </citation>
    <scope>NUCLEOTIDE SEQUENCE [LARGE SCALE GENOMIC DNA]</scope>
    <source>
        <strain evidence="8">ATCC 700848 / DSM 11109 / ASRB2</strain>
    </source>
</reference>